<comment type="caution">
    <text evidence="1">The sequence shown here is derived from an EMBL/GenBank/DDBJ whole genome shotgun (WGS) entry which is preliminary data.</text>
</comment>
<dbReference type="AlphaFoldDB" id="A0AAW2UI72"/>
<gene>
    <name evidence="1" type="ORF">Slati_3502300</name>
</gene>
<proteinExistence type="predicted"/>
<dbReference type="EMBL" id="JACGWN010000012">
    <property type="protein sequence ID" value="KAL0416704.1"/>
    <property type="molecule type" value="Genomic_DNA"/>
</dbReference>
<name>A0AAW2UI72_9LAMI</name>
<sequence>MSKSIRILLAVAAWYDYEIWHMDVKTTFLNGFVDEEDPSCHYMTDVSPMHLEMCYAMKSCGHSRCPNRIGCSYIEQLGVTWTQVKSIDAWSRMGTDAQLHALDQGRETIDRRTVPVRTQSLNVHTTIHLVFVPWTVARWPPMVTDSPDQRLIKSY</sequence>
<reference evidence="1" key="2">
    <citation type="journal article" date="2024" name="Plant">
        <title>Genomic evolution and insights into agronomic trait innovations of Sesamum species.</title>
        <authorList>
            <person name="Miao H."/>
            <person name="Wang L."/>
            <person name="Qu L."/>
            <person name="Liu H."/>
            <person name="Sun Y."/>
            <person name="Le M."/>
            <person name="Wang Q."/>
            <person name="Wei S."/>
            <person name="Zheng Y."/>
            <person name="Lin W."/>
            <person name="Duan Y."/>
            <person name="Cao H."/>
            <person name="Xiong S."/>
            <person name="Wang X."/>
            <person name="Wei L."/>
            <person name="Li C."/>
            <person name="Ma Q."/>
            <person name="Ju M."/>
            <person name="Zhao R."/>
            <person name="Li G."/>
            <person name="Mu C."/>
            <person name="Tian Q."/>
            <person name="Mei H."/>
            <person name="Zhang T."/>
            <person name="Gao T."/>
            <person name="Zhang H."/>
        </authorList>
    </citation>
    <scope>NUCLEOTIDE SEQUENCE</scope>
    <source>
        <strain evidence="1">KEN1</strain>
    </source>
</reference>
<reference evidence="1" key="1">
    <citation type="submission" date="2020-06" db="EMBL/GenBank/DDBJ databases">
        <authorList>
            <person name="Li T."/>
            <person name="Hu X."/>
            <person name="Zhang T."/>
            <person name="Song X."/>
            <person name="Zhang H."/>
            <person name="Dai N."/>
            <person name="Sheng W."/>
            <person name="Hou X."/>
            <person name="Wei L."/>
        </authorList>
    </citation>
    <scope>NUCLEOTIDE SEQUENCE</scope>
    <source>
        <strain evidence="1">KEN1</strain>
        <tissue evidence="1">Leaf</tissue>
    </source>
</reference>
<accession>A0AAW2UI72</accession>
<protein>
    <recommendedName>
        <fullName evidence="2">Reverse transcriptase Ty1/copia-type domain-containing protein</fullName>
    </recommendedName>
</protein>
<evidence type="ECO:0008006" key="2">
    <source>
        <dbReference type="Google" id="ProtNLM"/>
    </source>
</evidence>
<evidence type="ECO:0000313" key="1">
    <source>
        <dbReference type="EMBL" id="KAL0416704.1"/>
    </source>
</evidence>
<organism evidence="1">
    <name type="scientific">Sesamum latifolium</name>
    <dbReference type="NCBI Taxonomy" id="2727402"/>
    <lineage>
        <taxon>Eukaryota</taxon>
        <taxon>Viridiplantae</taxon>
        <taxon>Streptophyta</taxon>
        <taxon>Embryophyta</taxon>
        <taxon>Tracheophyta</taxon>
        <taxon>Spermatophyta</taxon>
        <taxon>Magnoliopsida</taxon>
        <taxon>eudicotyledons</taxon>
        <taxon>Gunneridae</taxon>
        <taxon>Pentapetalae</taxon>
        <taxon>asterids</taxon>
        <taxon>lamiids</taxon>
        <taxon>Lamiales</taxon>
        <taxon>Pedaliaceae</taxon>
        <taxon>Sesamum</taxon>
    </lineage>
</organism>